<dbReference type="InterPro" id="IPR011333">
    <property type="entry name" value="SKP1/BTB/POZ_sf"/>
</dbReference>
<accession>A0A4U6SYK3</accession>
<dbReference type="SMART" id="SM00225">
    <property type="entry name" value="BTB"/>
    <property type="match status" value="1"/>
</dbReference>
<dbReference type="PROSITE" id="PS50144">
    <property type="entry name" value="MATH"/>
    <property type="match status" value="1"/>
</dbReference>
<dbReference type="CDD" id="cd00121">
    <property type="entry name" value="MATH"/>
    <property type="match status" value="1"/>
</dbReference>
<dbReference type="InterPro" id="IPR000210">
    <property type="entry name" value="BTB/POZ_dom"/>
</dbReference>
<evidence type="ECO:0000259" key="3">
    <source>
        <dbReference type="PROSITE" id="PS50097"/>
    </source>
</evidence>
<keyword evidence="6" id="KW-1185">Reference proteome</keyword>
<dbReference type="Gramene" id="TKV92612">
    <property type="protein sequence ID" value="TKV92612"/>
    <property type="gene ID" value="SEVIR_9G172500v2"/>
</dbReference>
<reference evidence="5" key="1">
    <citation type="submission" date="2019-03" db="EMBL/GenBank/DDBJ databases">
        <title>WGS assembly of Setaria viridis.</title>
        <authorList>
            <person name="Huang P."/>
            <person name="Jenkins J."/>
            <person name="Grimwood J."/>
            <person name="Barry K."/>
            <person name="Healey A."/>
            <person name="Mamidi S."/>
            <person name="Sreedasyam A."/>
            <person name="Shu S."/>
            <person name="Feldman M."/>
            <person name="Wu J."/>
            <person name="Yu Y."/>
            <person name="Chen C."/>
            <person name="Johnson J."/>
            <person name="Rokhsar D."/>
            <person name="Baxter I."/>
            <person name="Schmutz J."/>
            <person name="Brutnell T."/>
            <person name="Kellogg E."/>
        </authorList>
    </citation>
    <scope>NUCLEOTIDE SEQUENCE [LARGE SCALE GENOMIC DNA]</scope>
</reference>
<dbReference type="SUPFAM" id="SSF54695">
    <property type="entry name" value="POZ domain"/>
    <property type="match status" value="1"/>
</dbReference>
<dbReference type="InterPro" id="IPR045005">
    <property type="entry name" value="BPM1-6"/>
</dbReference>
<dbReference type="Gene3D" id="2.60.210.10">
    <property type="entry name" value="Apoptosis, Tumor Necrosis Factor Receptor Associated Protein 2, Chain A"/>
    <property type="match status" value="1"/>
</dbReference>
<evidence type="ECO:0000256" key="1">
    <source>
        <dbReference type="ARBA" id="ARBA00004906"/>
    </source>
</evidence>
<dbReference type="Gene3D" id="1.25.40.420">
    <property type="match status" value="1"/>
</dbReference>
<sequence length="368" mass="39707">MSTAASTTSGGTPLRSASAIVAVTESGQHLLRIDGYSHTTGIPTGSDIKSSPFRVGGHSWRISYYPGAQTSSWPYYNCISLSLRLDDDAAKPQGVVRARHSFSLLDREGKPGPYFTNSGNKTLANWGTPAFIYRSELETSEHLHGDSFTIRCDVTVMKDIQTKSVGAAPAVPPPPDLNRDLGGLLATGEAADVAFEVDGKAFMAHRCVLMARSPVFRAELSGLQAAAEGSTAGGGSVITVRIEDMEAQDFEALLRYVYTDSLPEEMEEQGEAAAMLPDLVAAANRYEMERLRLLCEDKLRKLVDVRTVALMLVFAGEHHCHGLKEACLRFLDDPANLREVVKVNGLEHLSKSCPSVVEDLIAKLAAAP</sequence>
<dbReference type="PANTHER" id="PTHR26379">
    <property type="entry name" value="BTB/POZ AND MATH DOMAIN-CONTAINING PROTEIN 1"/>
    <property type="match status" value="1"/>
</dbReference>
<gene>
    <name evidence="5" type="ORF">SEVIR_9G172500v2</name>
</gene>
<dbReference type="AlphaFoldDB" id="A0A4U6SYK3"/>
<evidence type="ECO:0008006" key="7">
    <source>
        <dbReference type="Google" id="ProtNLM"/>
    </source>
</evidence>
<dbReference type="Pfam" id="PF22486">
    <property type="entry name" value="MATH_2"/>
    <property type="match status" value="1"/>
</dbReference>
<protein>
    <recommendedName>
        <fullName evidence="7">BTB domain-containing protein</fullName>
    </recommendedName>
</protein>
<organism evidence="5 6">
    <name type="scientific">Setaria viridis</name>
    <name type="common">Green bristlegrass</name>
    <name type="synonym">Setaria italica subsp. viridis</name>
    <dbReference type="NCBI Taxonomy" id="4556"/>
    <lineage>
        <taxon>Eukaryota</taxon>
        <taxon>Viridiplantae</taxon>
        <taxon>Streptophyta</taxon>
        <taxon>Embryophyta</taxon>
        <taxon>Tracheophyta</taxon>
        <taxon>Spermatophyta</taxon>
        <taxon>Magnoliopsida</taxon>
        <taxon>Liliopsida</taxon>
        <taxon>Poales</taxon>
        <taxon>Poaceae</taxon>
        <taxon>PACMAD clade</taxon>
        <taxon>Panicoideae</taxon>
        <taxon>Panicodae</taxon>
        <taxon>Paniceae</taxon>
        <taxon>Cenchrinae</taxon>
        <taxon>Setaria</taxon>
    </lineage>
</organism>
<dbReference type="InterPro" id="IPR056423">
    <property type="entry name" value="BACK_BPM_SPOP"/>
</dbReference>
<dbReference type="Pfam" id="PF00651">
    <property type="entry name" value="BTB"/>
    <property type="match status" value="1"/>
</dbReference>
<evidence type="ECO:0000313" key="5">
    <source>
        <dbReference type="EMBL" id="TKV92612.1"/>
    </source>
</evidence>
<evidence type="ECO:0000313" key="6">
    <source>
        <dbReference type="Proteomes" id="UP000298652"/>
    </source>
</evidence>
<dbReference type="GO" id="GO:0016567">
    <property type="term" value="P:protein ubiquitination"/>
    <property type="evidence" value="ECO:0007669"/>
    <property type="project" value="InterPro"/>
</dbReference>
<dbReference type="Gene3D" id="3.30.710.10">
    <property type="entry name" value="Potassium Channel Kv1.1, Chain A"/>
    <property type="match status" value="1"/>
</dbReference>
<comment type="pathway">
    <text evidence="1">Protein modification; protein ubiquitination.</text>
</comment>
<dbReference type="Proteomes" id="UP000298652">
    <property type="component" value="Chromosome 9"/>
</dbReference>
<dbReference type="EMBL" id="CM016560">
    <property type="protein sequence ID" value="TKV92612.1"/>
    <property type="molecule type" value="Genomic_DNA"/>
</dbReference>
<dbReference type="SUPFAM" id="SSF49599">
    <property type="entry name" value="TRAF domain-like"/>
    <property type="match status" value="1"/>
</dbReference>
<dbReference type="OMA" id="HSWRISY"/>
<dbReference type="InterPro" id="IPR002083">
    <property type="entry name" value="MATH/TRAF_dom"/>
</dbReference>
<evidence type="ECO:0000256" key="2">
    <source>
        <dbReference type="ARBA" id="ARBA00010846"/>
    </source>
</evidence>
<comment type="similarity">
    <text evidence="2">Belongs to the Tdpoz family.</text>
</comment>
<proteinExistence type="inferred from homology"/>
<evidence type="ECO:0000259" key="4">
    <source>
        <dbReference type="PROSITE" id="PS50144"/>
    </source>
</evidence>
<name>A0A4U6SYK3_SETVI</name>
<dbReference type="InterPro" id="IPR008974">
    <property type="entry name" value="TRAF-like"/>
</dbReference>
<feature type="domain" description="MATH" evidence="4">
    <location>
        <begin position="26"/>
        <end position="154"/>
    </location>
</feature>
<dbReference type="Pfam" id="PF24570">
    <property type="entry name" value="BACK_BPM_SPOP"/>
    <property type="match status" value="1"/>
</dbReference>
<feature type="domain" description="BTB" evidence="3">
    <location>
        <begin position="191"/>
        <end position="266"/>
    </location>
</feature>
<dbReference type="PROSITE" id="PS50097">
    <property type="entry name" value="BTB"/>
    <property type="match status" value="1"/>
</dbReference>
<dbReference type="PANTHER" id="PTHR26379:SF339">
    <property type="entry name" value="BTB DOMAIN-CONTAINING PROTEIN"/>
    <property type="match status" value="1"/>
</dbReference>